<geneLocation type="plasmid" evidence="3">
    <name>pjcm18538 dna</name>
</geneLocation>
<accession>A0A7I7S5E6</accession>
<dbReference type="RefSeq" id="WP_163922216.1">
    <property type="nucleotide sequence ID" value="NZ_AP022593.1"/>
</dbReference>
<evidence type="ECO:0000313" key="2">
    <source>
        <dbReference type="EMBL" id="BBY51496.1"/>
    </source>
</evidence>
<dbReference type="GO" id="GO:0006508">
    <property type="term" value="P:proteolysis"/>
    <property type="evidence" value="ECO:0007669"/>
    <property type="project" value="UniProtKB-KW"/>
</dbReference>
<dbReference type="AlphaFoldDB" id="A0A7I7S5E6"/>
<protein>
    <submittedName>
        <fullName evidence="2">CAAX protease family protein</fullName>
    </submittedName>
</protein>
<reference evidence="2 3" key="1">
    <citation type="journal article" date="2019" name="Emerg. Microbes Infect.">
        <title>Comprehensive subspecies identification of 175 nontuberculous mycobacteria species based on 7547 genomic profiles.</title>
        <authorList>
            <person name="Matsumoto Y."/>
            <person name="Kinjo T."/>
            <person name="Motooka D."/>
            <person name="Nabeya D."/>
            <person name="Jung N."/>
            <person name="Uechi K."/>
            <person name="Horii T."/>
            <person name="Iida T."/>
            <person name="Fujita J."/>
            <person name="Nakamura S."/>
        </authorList>
    </citation>
    <scope>NUCLEOTIDE SEQUENCE [LARGE SCALE GENOMIC DNA]</scope>
    <source>
        <strain evidence="2 3">JCM 18538</strain>
    </source>
</reference>
<keyword evidence="2" id="KW-0378">Hydrolase</keyword>
<sequence>MRKAGALAVALVAWSGLVGPRLPPRARLLVHGALAGLLVRRTGAPLGLTPTDLWRGVGLGLPVATAVSAAVGASTLAPPVRRGMAARELPDSVPEWLLAHIPLGTVWSEEAAYRGALGTLAADAMGARAGRVLQATAFGLSHVSDARAAGEPVLGTVLVTGVAGWCFGWLYDRTGSLAAPMLAHLAVNEAGAVAAVLVRRPR</sequence>
<organism evidence="2 3">
    <name type="scientific">Mycolicibacterium arabiense</name>
    <dbReference type="NCBI Taxonomy" id="1286181"/>
    <lineage>
        <taxon>Bacteria</taxon>
        <taxon>Bacillati</taxon>
        <taxon>Actinomycetota</taxon>
        <taxon>Actinomycetes</taxon>
        <taxon>Mycobacteriales</taxon>
        <taxon>Mycobacteriaceae</taxon>
        <taxon>Mycolicibacterium</taxon>
    </lineage>
</organism>
<evidence type="ECO:0000313" key="3">
    <source>
        <dbReference type="Proteomes" id="UP000467428"/>
    </source>
</evidence>
<dbReference type="InterPro" id="IPR015837">
    <property type="entry name" value="UCP026622_CAAX_protease"/>
</dbReference>
<dbReference type="PIRSF" id="PIRSF026622">
    <property type="entry name" value="Proteas_026622"/>
    <property type="match status" value="1"/>
</dbReference>
<dbReference type="Pfam" id="PF02517">
    <property type="entry name" value="Rce1-like"/>
    <property type="match status" value="1"/>
</dbReference>
<name>A0A7I7S5E6_9MYCO</name>
<evidence type="ECO:0000259" key="1">
    <source>
        <dbReference type="Pfam" id="PF02517"/>
    </source>
</evidence>
<dbReference type="EMBL" id="AP022593">
    <property type="protein sequence ID" value="BBY51496.1"/>
    <property type="molecule type" value="Genomic_DNA"/>
</dbReference>
<dbReference type="KEGG" id="marz:MARA_49640"/>
<dbReference type="InterPro" id="IPR003675">
    <property type="entry name" value="Rce1/LyrA-like_dom"/>
</dbReference>
<dbReference type="Proteomes" id="UP000467428">
    <property type="component" value="Chromosome"/>
</dbReference>
<dbReference type="GO" id="GO:0080120">
    <property type="term" value="P:CAAX-box protein maturation"/>
    <property type="evidence" value="ECO:0007669"/>
    <property type="project" value="UniProtKB-ARBA"/>
</dbReference>
<gene>
    <name evidence="2" type="ORF">MARA_49640</name>
</gene>
<dbReference type="GO" id="GO:0004175">
    <property type="term" value="F:endopeptidase activity"/>
    <property type="evidence" value="ECO:0007669"/>
    <property type="project" value="UniProtKB-ARBA"/>
</dbReference>
<proteinExistence type="predicted"/>
<feature type="domain" description="CAAX prenyl protease 2/Lysostaphin resistance protein A-like" evidence="1">
    <location>
        <begin position="96"/>
        <end position="188"/>
    </location>
</feature>
<keyword evidence="3" id="KW-1185">Reference proteome</keyword>
<keyword evidence="2" id="KW-0645">Protease</keyword>